<proteinExistence type="predicted"/>
<organism evidence="2 3">
    <name type="scientific">Candida oxycetoniae</name>
    <dbReference type="NCBI Taxonomy" id="497107"/>
    <lineage>
        <taxon>Eukaryota</taxon>
        <taxon>Fungi</taxon>
        <taxon>Dikarya</taxon>
        <taxon>Ascomycota</taxon>
        <taxon>Saccharomycotina</taxon>
        <taxon>Pichiomycetes</taxon>
        <taxon>Debaryomycetaceae</taxon>
        <taxon>Candida/Lodderomyces clade</taxon>
        <taxon>Candida</taxon>
    </lineage>
</organism>
<dbReference type="EMBL" id="JAHUZD010000122">
    <property type="protein sequence ID" value="KAI3403678.2"/>
    <property type="molecule type" value="Genomic_DNA"/>
</dbReference>
<keyword evidence="3" id="KW-1185">Reference proteome</keyword>
<dbReference type="Proteomes" id="UP001202479">
    <property type="component" value="Unassembled WGS sequence"/>
</dbReference>
<gene>
    <name evidence="2" type="ORF">KGF56_003496</name>
</gene>
<accession>A0AAI9SV84</accession>
<sequence length="205" mass="23060">MIESKVKNDPSILMKNKGKMAALILGEIVNPNSGNMQSSSGETTNTTPNNSNSSSNGNSNNIATAAPTARSEDSILSIVDKDIQEKIIDSSEFHNSLKIELMDVRRKLLGISDEEFERMKAEERAKFEKQEEEAIAEKLKLEQEREENETRSFFQGKSFNNGTNVSSSNYRVGKPMTSHYRNGDDKSAQEKNERKKKDKVPVMMY</sequence>
<feature type="compositionally biased region" description="Low complexity" evidence="1">
    <location>
        <begin position="38"/>
        <end position="61"/>
    </location>
</feature>
<dbReference type="AlphaFoldDB" id="A0AAI9SV84"/>
<dbReference type="GeneID" id="73381111"/>
<protein>
    <submittedName>
        <fullName evidence="2">Uncharacterized protein</fullName>
    </submittedName>
</protein>
<reference evidence="2" key="1">
    <citation type="journal article" date="2022" name="DNA Res.">
        <title>Genome analysis of five recently described species of the CUG-Ser clade uncovers Candida theae as a new hybrid lineage with pathogenic potential in the Candida parapsilosis species complex.</title>
        <authorList>
            <person name="Mixao V."/>
            <person name="Del Olmo V."/>
            <person name="Hegedusova E."/>
            <person name="Saus E."/>
            <person name="Pryszcz L."/>
            <person name="Cillingova A."/>
            <person name="Nosek J."/>
            <person name="Gabaldon T."/>
        </authorList>
    </citation>
    <scope>NUCLEOTIDE SEQUENCE</scope>
    <source>
        <strain evidence="2">CBS 10844</strain>
    </source>
</reference>
<dbReference type="RefSeq" id="XP_049179425.1">
    <property type="nucleotide sequence ID" value="XM_049324834.1"/>
</dbReference>
<feature type="compositionally biased region" description="Basic and acidic residues" evidence="1">
    <location>
        <begin position="181"/>
        <end position="195"/>
    </location>
</feature>
<feature type="region of interest" description="Disordered" evidence="1">
    <location>
        <begin position="30"/>
        <end position="71"/>
    </location>
</feature>
<evidence type="ECO:0000256" key="1">
    <source>
        <dbReference type="SAM" id="MobiDB-lite"/>
    </source>
</evidence>
<feature type="region of interest" description="Disordered" evidence="1">
    <location>
        <begin position="143"/>
        <end position="205"/>
    </location>
</feature>
<evidence type="ECO:0000313" key="3">
    <source>
        <dbReference type="Proteomes" id="UP001202479"/>
    </source>
</evidence>
<evidence type="ECO:0000313" key="2">
    <source>
        <dbReference type="EMBL" id="KAI3403678.2"/>
    </source>
</evidence>
<comment type="caution">
    <text evidence="2">The sequence shown here is derived from an EMBL/GenBank/DDBJ whole genome shotgun (WGS) entry which is preliminary data.</text>
</comment>
<feature type="compositionally biased region" description="Polar residues" evidence="1">
    <location>
        <begin position="151"/>
        <end position="170"/>
    </location>
</feature>
<name>A0AAI9SV84_9ASCO</name>